<evidence type="ECO:0000256" key="5">
    <source>
        <dbReference type="ARBA" id="ARBA00022989"/>
    </source>
</evidence>
<evidence type="ECO:0000256" key="6">
    <source>
        <dbReference type="ARBA" id="ARBA00023136"/>
    </source>
</evidence>
<dbReference type="GO" id="GO:0005886">
    <property type="term" value="C:plasma membrane"/>
    <property type="evidence" value="ECO:0007669"/>
    <property type="project" value="UniProtKB-SubCell"/>
</dbReference>
<evidence type="ECO:0000256" key="3">
    <source>
        <dbReference type="ARBA" id="ARBA00022475"/>
    </source>
</evidence>
<comment type="subcellular location">
    <subcellularLocation>
        <location evidence="1 7">Cell membrane</location>
        <topology evidence="1 7">Multi-pass membrane protein</topology>
    </subcellularLocation>
</comment>
<dbReference type="PANTHER" id="PTHR30193">
    <property type="entry name" value="ABC TRANSPORTER PERMEASE PROTEIN"/>
    <property type="match status" value="1"/>
</dbReference>
<feature type="transmembrane region" description="Helical" evidence="7">
    <location>
        <begin position="72"/>
        <end position="95"/>
    </location>
</feature>
<keyword evidence="4 7" id="KW-0812">Transmembrane</keyword>
<dbReference type="InterPro" id="IPR000515">
    <property type="entry name" value="MetI-like"/>
</dbReference>
<feature type="transmembrane region" description="Helical" evidence="7">
    <location>
        <begin position="213"/>
        <end position="235"/>
    </location>
</feature>
<dbReference type="CDD" id="cd06261">
    <property type="entry name" value="TM_PBP2"/>
    <property type="match status" value="1"/>
</dbReference>
<feature type="transmembrane region" description="Helical" evidence="7">
    <location>
        <begin position="12"/>
        <end position="38"/>
    </location>
</feature>
<dbReference type="Proteomes" id="UP000290106">
    <property type="component" value="Unassembled WGS sequence"/>
</dbReference>
<dbReference type="PANTHER" id="PTHR30193:SF37">
    <property type="entry name" value="INNER MEMBRANE ABC TRANSPORTER PERMEASE PROTEIN YCJO"/>
    <property type="match status" value="1"/>
</dbReference>
<evidence type="ECO:0000256" key="2">
    <source>
        <dbReference type="ARBA" id="ARBA00022448"/>
    </source>
</evidence>
<dbReference type="InterPro" id="IPR035906">
    <property type="entry name" value="MetI-like_sf"/>
</dbReference>
<protein>
    <submittedName>
        <fullName evidence="9">Sugar ABC transporter permease</fullName>
    </submittedName>
</protein>
<evidence type="ECO:0000313" key="9">
    <source>
        <dbReference type="EMBL" id="RXS75704.1"/>
    </source>
</evidence>
<accession>A0A4Q1RIY0</accession>
<keyword evidence="6 7" id="KW-0472">Membrane</keyword>
<feature type="transmembrane region" description="Helical" evidence="7">
    <location>
        <begin position="107"/>
        <end position="127"/>
    </location>
</feature>
<evidence type="ECO:0000313" key="10">
    <source>
        <dbReference type="Proteomes" id="UP000290106"/>
    </source>
</evidence>
<evidence type="ECO:0000256" key="1">
    <source>
        <dbReference type="ARBA" id="ARBA00004651"/>
    </source>
</evidence>
<keyword evidence="5 7" id="KW-1133">Transmembrane helix</keyword>
<dbReference type="AlphaFoldDB" id="A0A4Q1RIY0"/>
<keyword evidence="10" id="KW-1185">Reference proteome</keyword>
<proteinExistence type="inferred from homology"/>
<keyword evidence="2 7" id="KW-0813">Transport</keyword>
<gene>
    <name evidence="9" type="ORF">ETP43_11080</name>
</gene>
<organism evidence="9 10">
    <name type="scientific">Blautia faecicola</name>
    <dbReference type="NCBI Taxonomy" id="2509240"/>
    <lineage>
        <taxon>Bacteria</taxon>
        <taxon>Bacillati</taxon>
        <taxon>Bacillota</taxon>
        <taxon>Clostridia</taxon>
        <taxon>Lachnospirales</taxon>
        <taxon>Lachnospiraceae</taxon>
        <taxon>Blautia</taxon>
    </lineage>
</organism>
<dbReference type="Gene3D" id="1.10.3720.10">
    <property type="entry name" value="MetI-like"/>
    <property type="match status" value="1"/>
</dbReference>
<dbReference type="RefSeq" id="WP_022399752.1">
    <property type="nucleotide sequence ID" value="NZ_DAWBJR010000049.1"/>
</dbReference>
<feature type="transmembrane region" description="Helical" evidence="7">
    <location>
        <begin position="157"/>
        <end position="178"/>
    </location>
</feature>
<comment type="similarity">
    <text evidence="7">Belongs to the binding-protein-dependent transport system permease family.</text>
</comment>
<comment type="caution">
    <text evidence="9">The sequence shown here is derived from an EMBL/GenBank/DDBJ whole genome shotgun (WGS) entry which is preliminary data.</text>
</comment>
<evidence type="ECO:0000256" key="7">
    <source>
        <dbReference type="RuleBase" id="RU363032"/>
    </source>
</evidence>
<evidence type="ECO:0000256" key="4">
    <source>
        <dbReference type="ARBA" id="ARBA00022692"/>
    </source>
</evidence>
<dbReference type="GO" id="GO:0055085">
    <property type="term" value="P:transmembrane transport"/>
    <property type="evidence" value="ECO:0007669"/>
    <property type="project" value="InterPro"/>
</dbReference>
<keyword evidence="3" id="KW-1003">Cell membrane</keyword>
<sequence>MSRKTKEAVQGIIYILPSFVLILIFCIIPIFMSGYFSFTEYNIMNSPKFVGLDNYIKMFKDSYVTDAAKNTLLYVLMTVPVQTILALAFAAFLAAKIQNKKGEFLRSVMFIPVIASAVTAGTVWRIILNTDGGFLNNILNFFHISSVNWLGSTQTSLLSICIVAVWKNVGYFLVIYYAGIMGIQKDLYEAARVDGATPLQQFTKITLPVLKPITYLVVTLGIIWSFQVFDLAYLMTGGGPGHSSVTLVMGIYNAAFKQYKMGYACAMAMFLLVMIIIINVVEDLFFKEKKEAK</sequence>
<dbReference type="SUPFAM" id="SSF161098">
    <property type="entry name" value="MetI-like"/>
    <property type="match status" value="1"/>
</dbReference>
<reference evidence="9 10" key="1">
    <citation type="submission" date="2019-01" db="EMBL/GenBank/DDBJ databases">
        <title>Blautia sp. nov. KGMB01111 isolated human feces.</title>
        <authorList>
            <person name="Park J.-E."/>
            <person name="Kim J.-S."/>
            <person name="Park S.-H."/>
        </authorList>
    </citation>
    <scope>NUCLEOTIDE SEQUENCE [LARGE SCALE GENOMIC DNA]</scope>
    <source>
        <strain evidence="9 10">KGMB01111</strain>
    </source>
</reference>
<name>A0A4Q1RIY0_9FIRM</name>
<dbReference type="EMBL" id="SDKC01000001">
    <property type="protein sequence ID" value="RXS75704.1"/>
    <property type="molecule type" value="Genomic_DNA"/>
</dbReference>
<evidence type="ECO:0000259" key="8">
    <source>
        <dbReference type="PROSITE" id="PS50928"/>
    </source>
</evidence>
<dbReference type="PROSITE" id="PS50928">
    <property type="entry name" value="ABC_TM1"/>
    <property type="match status" value="1"/>
</dbReference>
<feature type="transmembrane region" description="Helical" evidence="7">
    <location>
        <begin position="261"/>
        <end position="281"/>
    </location>
</feature>
<dbReference type="SUPFAM" id="SSF160964">
    <property type="entry name" value="MalF N-terminal region-like"/>
    <property type="match status" value="1"/>
</dbReference>
<dbReference type="OrthoDB" id="1936922at2"/>
<feature type="domain" description="ABC transmembrane type-1" evidence="8">
    <location>
        <begin position="68"/>
        <end position="282"/>
    </location>
</feature>
<dbReference type="InterPro" id="IPR051393">
    <property type="entry name" value="ABC_transporter_permease"/>
</dbReference>
<dbReference type="Pfam" id="PF00528">
    <property type="entry name" value="BPD_transp_1"/>
    <property type="match status" value="1"/>
</dbReference>